<dbReference type="PANTHER" id="PTHR10434:SF11">
    <property type="entry name" value="1-ACYL-SN-GLYCEROL-3-PHOSPHATE ACYLTRANSFERASE"/>
    <property type="match status" value="1"/>
</dbReference>
<dbReference type="OrthoDB" id="25607at2"/>
<sequence>MSGARRLPGTGVELQRLLFRACPPGLWPYARFDVAGTEHIPSSGPAILAGNHRSYFDVPAIIQLMRPTGRTGRILAKRELFDLPVVGPLAYALGGIPVDRASGGTDSLEAATRALEDGEIVCLLPQGTIPRGERFYDPVLTGRTGAARLAAATGAPVVPFGIWGSEVVWPRRSRLPRMHTLVHPPTVRVRVGPPVELTGESPAADTRRVMAAVADLLPPQAREARTPTAEEVERATPRSAGRRRSG</sequence>
<keyword evidence="2 5" id="KW-0012">Acyltransferase</keyword>
<dbReference type="AlphaFoldDB" id="A0A2N3YJI8"/>
<dbReference type="SUPFAM" id="SSF69593">
    <property type="entry name" value="Glycerol-3-phosphate (1)-acyltransferase"/>
    <property type="match status" value="1"/>
</dbReference>
<evidence type="ECO:0000313" key="5">
    <source>
        <dbReference type="EMBL" id="PKW27013.1"/>
    </source>
</evidence>
<dbReference type="PANTHER" id="PTHR10434">
    <property type="entry name" value="1-ACYL-SN-GLYCEROL-3-PHOSPHATE ACYLTRANSFERASE"/>
    <property type="match status" value="1"/>
</dbReference>
<feature type="domain" description="Phospholipid/glycerol acyltransferase" evidence="4">
    <location>
        <begin position="46"/>
        <end position="165"/>
    </location>
</feature>
<keyword evidence="1 5" id="KW-0808">Transferase</keyword>
<keyword evidence="6" id="KW-1185">Reference proteome</keyword>
<accession>A0A2N3YJI8</accession>
<evidence type="ECO:0000259" key="4">
    <source>
        <dbReference type="SMART" id="SM00563"/>
    </source>
</evidence>
<evidence type="ECO:0000256" key="3">
    <source>
        <dbReference type="SAM" id="MobiDB-lite"/>
    </source>
</evidence>
<evidence type="ECO:0000256" key="1">
    <source>
        <dbReference type="ARBA" id="ARBA00022679"/>
    </source>
</evidence>
<evidence type="ECO:0000313" key="6">
    <source>
        <dbReference type="Proteomes" id="UP000233781"/>
    </source>
</evidence>
<dbReference type="CDD" id="cd07989">
    <property type="entry name" value="LPLAT_AGPAT-like"/>
    <property type="match status" value="1"/>
</dbReference>
<reference evidence="5 6" key="1">
    <citation type="submission" date="2017-12" db="EMBL/GenBank/DDBJ databases">
        <title>Sequencing the genomes of 1000 Actinobacteria strains.</title>
        <authorList>
            <person name="Klenk H.-P."/>
        </authorList>
    </citation>
    <scope>NUCLEOTIDE SEQUENCE [LARGE SCALE GENOMIC DNA]</scope>
    <source>
        <strain evidence="5 6">DSM 12806</strain>
    </source>
</reference>
<dbReference type="SMART" id="SM00563">
    <property type="entry name" value="PlsC"/>
    <property type="match status" value="1"/>
</dbReference>
<dbReference type="GO" id="GO:0003841">
    <property type="term" value="F:1-acylglycerol-3-phosphate O-acyltransferase activity"/>
    <property type="evidence" value="ECO:0007669"/>
    <property type="project" value="TreeGrafter"/>
</dbReference>
<dbReference type="GO" id="GO:0006654">
    <property type="term" value="P:phosphatidic acid biosynthetic process"/>
    <property type="evidence" value="ECO:0007669"/>
    <property type="project" value="TreeGrafter"/>
</dbReference>
<dbReference type="RefSeq" id="WP_101395493.1">
    <property type="nucleotide sequence ID" value="NZ_PJNE01000001.1"/>
</dbReference>
<dbReference type="Proteomes" id="UP000233781">
    <property type="component" value="Unassembled WGS sequence"/>
</dbReference>
<dbReference type="EMBL" id="PJNE01000001">
    <property type="protein sequence ID" value="PKW27013.1"/>
    <property type="molecule type" value="Genomic_DNA"/>
</dbReference>
<organism evidence="5 6">
    <name type="scientific">Phycicoccus duodecadis</name>
    <dbReference type="NCBI Taxonomy" id="173053"/>
    <lineage>
        <taxon>Bacteria</taxon>
        <taxon>Bacillati</taxon>
        <taxon>Actinomycetota</taxon>
        <taxon>Actinomycetes</taxon>
        <taxon>Micrococcales</taxon>
        <taxon>Intrasporangiaceae</taxon>
        <taxon>Phycicoccus</taxon>
    </lineage>
</organism>
<feature type="region of interest" description="Disordered" evidence="3">
    <location>
        <begin position="216"/>
        <end position="246"/>
    </location>
</feature>
<protein>
    <submittedName>
        <fullName evidence="5">Putative phosphoserine phosphatase/1-acylglycerol-3-phosphate O-acyltransferase</fullName>
    </submittedName>
</protein>
<dbReference type="Pfam" id="PF01553">
    <property type="entry name" value="Acyltransferase"/>
    <property type="match status" value="1"/>
</dbReference>
<evidence type="ECO:0000256" key="2">
    <source>
        <dbReference type="ARBA" id="ARBA00023315"/>
    </source>
</evidence>
<gene>
    <name evidence="5" type="ORF">ATL31_1842</name>
</gene>
<dbReference type="InterPro" id="IPR002123">
    <property type="entry name" value="Plipid/glycerol_acylTrfase"/>
</dbReference>
<name>A0A2N3YJI8_9MICO</name>
<proteinExistence type="predicted"/>
<comment type="caution">
    <text evidence="5">The sequence shown here is derived from an EMBL/GenBank/DDBJ whole genome shotgun (WGS) entry which is preliminary data.</text>
</comment>